<dbReference type="KEGG" id="cst:CLOST_1502"/>
<accession>E3PRW8</accession>
<dbReference type="EMBL" id="FP565809">
    <property type="protein sequence ID" value="CBH21622.1"/>
    <property type="molecule type" value="Genomic_DNA"/>
</dbReference>
<keyword evidence="3" id="KW-1185">Reference proteome</keyword>
<dbReference type="AlphaFoldDB" id="E3PRW8"/>
<name>E3PRW8_ACESD</name>
<feature type="transmembrane region" description="Helical" evidence="1">
    <location>
        <begin position="36"/>
        <end position="58"/>
    </location>
</feature>
<evidence type="ECO:0000313" key="2">
    <source>
        <dbReference type="EMBL" id="CBH21622.1"/>
    </source>
</evidence>
<dbReference type="HOGENOM" id="CLU_1346968_0_0_9"/>
<dbReference type="Proteomes" id="UP000007041">
    <property type="component" value="Chromosome"/>
</dbReference>
<dbReference type="BioCyc" id="CSTI499177:GJE9-1554-MONOMER"/>
<reference evidence="3" key="1">
    <citation type="journal article" date="2010" name="BMC Genomics">
        <title>Clostridium sticklandii, a specialist in amino acid degradation:revisiting its metabolism through its genome sequence.</title>
        <authorList>
            <person name="Fonknechten N."/>
            <person name="Chaussonnerie S."/>
            <person name="Tricot S."/>
            <person name="Lajus A."/>
            <person name="Andreesen J.R."/>
            <person name="Perchat N."/>
            <person name="Pelletier E."/>
            <person name="Gouyvenoux M."/>
            <person name="Barbe V."/>
            <person name="Salanoubat M."/>
            <person name="Le Paslier D."/>
            <person name="Weissenbach J."/>
            <person name="Cohen G.N."/>
            <person name="Kreimeyer A."/>
        </authorList>
    </citation>
    <scope>NUCLEOTIDE SEQUENCE [LARGE SCALE GENOMIC DNA]</scope>
    <source>
        <strain evidence="3">ATCC 12662 / DSM 519 / JCM 1433 / CCUG 9281 / NCIMB 10654 / HF</strain>
    </source>
</reference>
<keyword evidence="1" id="KW-0812">Transmembrane</keyword>
<dbReference type="STRING" id="1511.CLOST_1502"/>
<feature type="transmembrane region" description="Helical" evidence="1">
    <location>
        <begin position="7"/>
        <end position="24"/>
    </location>
</feature>
<dbReference type="RefSeq" id="WP_013361715.1">
    <property type="nucleotide sequence ID" value="NC_014614.1"/>
</dbReference>
<evidence type="ECO:0000313" key="3">
    <source>
        <dbReference type="Proteomes" id="UP000007041"/>
    </source>
</evidence>
<keyword evidence="1" id="KW-1133">Transmembrane helix</keyword>
<evidence type="ECO:0000256" key="1">
    <source>
        <dbReference type="SAM" id="Phobius"/>
    </source>
</evidence>
<gene>
    <name evidence="2" type="ordered locus">CLOST_1502</name>
</gene>
<organism evidence="2 3">
    <name type="scientific">Acetoanaerobium sticklandii (strain ATCC 12662 / DSM 519 / JCM 1433 / CCUG 9281 / NCIMB 10654 / HF)</name>
    <name type="common">Clostridium sticklandii</name>
    <dbReference type="NCBI Taxonomy" id="499177"/>
    <lineage>
        <taxon>Bacteria</taxon>
        <taxon>Bacillati</taxon>
        <taxon>Bacillota</taxon>
        <taxon>Clostridia</taxon>
        <taxon>Peptostreptococcales</taxon>
        <taxon>Filifactoraceae</taxon>
        <taxon>Acetoanaerobium</taxon>
    </lineage>
</organism>
<keyword evidence="1" id="KW-0472">Membrane</keyword>
<sequence>MNGISFFYGVVSGILIFGFTLAFNDYNLFGIGLSDAWIAFLGAIVGGIITITGVYFTLKQNRELMEESHNKQMKLMLTQIRTQFWMEKFSDAIVFAEDINNKINLFIKKYNTYDLASRNIDINFFNEKINDIDKHSKTFYPKLISDENLSKSLIELKDYLRELDTYIKVNYNEKSESKIDGKEIEYNNNTYSIYLENLKKYVE</sequence>
<protein>
    <submittedName>
        <fullName evidence="2">Uncharacterized protein</fullName>
    </submittedName>
</protein>
<proteinExistence type="predicted"/>
<dbReference type="GeneID" id="35558233"/>